<sequence length="303" mass="34819">MSVHIIFRAEKQSREPQPSLIMSLPDDIIVDIVARVPICYYPTVSLVSKSLRSLVASPELYTRRSLLGFAEHCLYVILYNYNTKNYRFYILRRKVHSNCLVIIRSFPCMPCSASFLTVGSKIYVVDSSSSLSIVCRSHTVQPISHIPMCVYNKVAGIIDGKIYVIGDWWWKRVTVFDTETQMWEPKMIKPDMELGNTLLIEGVVIEDKIYMRDFEDSFRCWSVVKGLEKFLLKMTSSWWSQTVSYGGKLALFFCKDGDARKIWCAEIALERRQGGEILGKVQWCDVVIDDGIFRMVKCLAVTV</sequence>
<dbReference type="PANTHER" id="PTHR24414">
    <property type="entry name" value="F-BOX/KELCH-REPEAT PROTEIN SKIP4"/>
    <property type="match status" value="1"/>
</dbReference>
<dbReference type="OMA" id="ICRIEEH"/>
<dbReference type="SMART" id="SM00256">
    <property type="entry name" value="FBOX"/>
    <property type="match status" value="1"/>
</dbReference>
<dbReference type="CDD" id="cd22152">
    <property type="entry name" value="F-box_AtAFR-like"/>
    <property type="match status" value="1"/>
</dbReference>
<dbReference type="Gene3D" id="2.120.10.80">
    <property type="entry name" value="Kelch-type beta propeller"/>
    <property type="match status" value="1"/>
</dbReference>
<feature type="domain" description="F-box" evidence="1">
    <location>
        <begin position="18"/>
        <end position="64"/>
    </location>
</feature>
<dbReference type="Pfam" id="PF25210">
    <property type="entry name" value="Kelch_FKB95"/>
    <property type="match status" value="1"/>
</dbReference>
<evidence type="ECO:0000313" key="3">
    <source>
        <dbReference type="Proteomes" id="UP000030689"/>
    </source>
</evidence>
<dbReference type="PANTHER" id="PTHR24414:SF184">
    <property type="entry name" value="GALACTOSE OXIDASE_KELCH REPEAT SUPERFAMILY PROTEIN"/>
    <property type="match status" value="1"/>
</dbReference>
<accession>V4N0X7</accession>
<dbReference type="InterPro" id="IPR057499">
    <property type="entry name" value="Kelch_FKB95"/>
</dbReference>
<keyword evidence="3" id="KW-1185">Reference proteome</keyword>
<dbReference type="InterPro" id="IPR015915">
    <property type="entry name" value="Kelch-typ_b-propeller"/>
</dbReference>
<name>V4N0X7_EUTSA</name>
<dbReference type="InterPro" id="IPR036047">
    <property type="entry name" value="F-box-like_dom_sf"/>
</dbReference>
<dbReference type="SUPFAM" id="SSF81383">
    <property type="entry name" value="F-box domain"/>
    <property type="match status" value="1"/>
</dbReference>
<dbReference type="Proteomes" id="UP000030689">
    <property type="component" value="Unassembled WGS sequence"/>
</dbReference>
<dbReference type="Gramene" id="ESQ38681">
    <property type="protein sequence ID" value="ESQ38681"/>
    <property type="gene ID" value="EUTSA_v10029470mg"/>
</dbReference>
<dbReference type="KEGG" id="eus:EUTSA_v10029470mg"/>
<dbReference type="STRING" id="72664.V4N0X7"/>
<evidence type="ECO:0000313" key="2">
    <source>
        <dbReference type="EMBL" id="ESQ38681.1"/>
    </source>
</evidence>
<dbReference type="AlphaFoldDB" id="V4N0X7"/>
<dbReference type="SUPFAM" id="SSF117281">
    <property type="entry name" value="Kelch motif"/>
    <property type="match status" value="1"/>
</dbReference>
<reference evidence="2 3" key="1">
    <citation type="journal article" date="2013" name="Front. Plant Sci.">
        <title>The Reference Genome of the Halophytic Plant Eutrema salsugineum.</title>
        <authorList>
            <person name="Yang R."/>
            <person name="Jarvis D.E."/>
            <person name="Chen H."/>
            <person name="Beilstein M.A."/>
            <person name="Grimwood J."/>
            <person name="Jenkins J."/>
            <person name="Shu S."/>
            <person name="Prochnik S."/>
            <person name="Xin M."/>
            <person name="Ma C."/>
            <person name="Schmutz J."/>
            <person name="Wing R.A."/>
            <person name="Mitchell-Olds T."/>
            <person name="Schumaker K.S."/>
            <person name="Wang X."/>
        </authorList>
    </citation>
    <scope>NUCLEOTIDE SEQUENCE [LARGE SCALE GENOMIC DNA]</scope>
</reference>
<dbReference type="Pfam" id="PF00646">
    <property type="entry name" value="F-box"/>
    <property type="match status" value="1"/>
</dbReference>
<organism evidence="2 3">
    <name type="scientific">Eutrema salsugineum</name>
    <name type="common">Saltwater cress</name>
    <name type="synonym">Sisymbrium salsugineum</name>
    <dbReference type="NCBI Taxonomy" id="72664"/>
    <lineage>
        <taxon>Eukaryota</taxon>
        <taxon>Viridiplantae</taxon>
        <taxon>Streptophyta</taxon>
        <taxon>Embryophyta</taxon>
        <taxon>Tracheophyta</taxon>
        <taxon>Spermatophyta</taxon>
        <taxon>Magnoliopsida</taxon>
        <taxon>eudicotyledons</taxon>
        <taxon>Gunneridae</taxon>
        <taxon>Pentapetalae</taxon>
        <taxon>rosids</taxon>
        <taxon>malvids</taxon>
        <taxon>Brassicales</taxon>
        <taxon>Brassicaceae</taxon>
        <taxon>Eutremeae</taxon>
        <taxon>Eutrema</taxon>
    </lineage>
</organism>
<dbReference type="InterPro" id="IPR050354">
    <property type="entry name" value="F-box/kelch-repeat_ARATH"/>
</dbReference>
<protein>
    <recommendedName>
        <fullName evidence="1">F-box domain-containing protein</fullName>
    </recommendedName>
</protein>
<dbReference type="InterPro" id="IPR001810">
    <property type="entry name" value="F-box_dom"/>
</dbReference>
<dbReference type="eggNOG" id="KOG1072">
    <property type="taxonomic scope" value="Eukaryota"/>
</dbReference>
<dbReference type="EMBL" id="KI517537">
    <property type="protein sequence ID" value="ESQ38681.1"/>
    <property type="molecule type" value="Genomic_DNA"/>
</dbReference>
<evidence type="ECO:0000259" key="1">
    <source>
        <dbReference type="PROSITE" id="PS50181"/>
    </source>
</evidence>
<proteinExistence type="predicted"/>
<dbReference type="PROSITE" id="PS50181">
    <property type="entry name" value="FBOX"/>
    <property type="match status" value="1"/>
</dbReference>
<gene>
    <name evidence="2" type="ORF">EUTSA_v10029470mg</name>
</gene>